<dbReference type="InterPro" id="IPR018641">
    <property type="entry name" value="Trfase_1_rSAM/seldom-assoc"/>
</dbReference>
<dbReference type="InterPro" id="IPR029044">
    <property type="entry name" value="Nucleotide-diphossugar_trans"/>
</dbReference>
<sequence length="426" mass="47596">MLPIIATTSIPSICMGVCSILGIGVLYETRKQYKKWSVYSRKKRVILFTKYPIPGVTKTRLIPTLGEVGSARIQQVMTDRMLDVLNDFQSVHPDVCLEIKYFGGSKNDIKTWLDRKPTGLIWSEQNGNNLGEKMANAFKSAFKQGAEHVVIIGADIPGINCHILKEAFDKLENETIKDKVVLGPSFDGGYYLIGIGQHNQSTLDAIMRNIVWSTKTVLAQQKKRAKQAGLSVVMLSKVLQDIDTANDLPVLEEEANITVTQILTPKLSVIIPTLNEVDNIDNTITTAIQHCTWPEYTELIVCDGGSQDGTVEKVEEIIKNNSKYSIKIVQCPRGRGKQQSVGVEESTGDILLFLHADILLPDNYFETILITLGTPGISGGAFRFDLDQLHSESCPKFFRMKLELLKWGVRTRGDWNGKEFLLFPEY</sequence>
<evidence type="ECO:0000256" key="1">
    <source>
        <dbReference type="SAM" id="Phobius"/>
    </source>
</evidence>
<proteinExistence type="predicted"/>
<accession>A0ABM0MU26</accession>
<dbReference type="RefSeq" id="XP_006823517.1">
    <property type="nucleotide sequence ID" value="XM_006823454.1"/>
</dbReference>
<dbReference type="PANTHER" id="PTHR36529:SF1">
    <property type="entry name" value="GLYCOSYLTRANSFERASE"/>
    <property type="match status" value="1"/>
</dbReference>
<dbReference type="GeneID" id="100374595"/>
<feature type="domain" description="Glycosyltransferase 2-like" evidence="2">
    <location>
        <begin position="268"/>
        <end position="369"/>
    </location>
</feature>
<reference evidence="4" key="1">
    <citation type="submission" date="2025-08" db="UniProtKB">
        <authorList>
            <consortium name="RefSeq"/>
        </authorList>
    </citation>
    <scope>IDENTIFICATION</scope>
    <source>
        <tissue evidence="4">Testes</tissue>
    </source>
</reference>
<evidence type="ECO:0000313" key="4">
    <source>
        <dbReference type="RefSeq" id="XP_006823517.1"/>
    </source>
</evidence>
<dbReference type="Proteomes" id="UP000694865">
    <property type="component" value="Unplaced"/>
</dbReference>
<dbReference type="Gene3D" id="3.90.550.10">
    <property type="entry name" value="Spore Coat Polysaccharide Biosynthesis Protein SpsA, Chain A"/>
    <property type="match status" value="1"/>
</dbReference>
<dbReference type="Pfam" id="PF00535">
    <property type="entry name" value="Glycos_transf_2"/>
    <property type="match status" value="1"/>
</dbReference>
<dbReference type="PANTHER" id="PTHR36529">
    <property type="entry name" value="SLL1095 PROTEIN"/>
    <property type="match status" value="1"/>
</dbReference>
<dbReference type="InterPro" id="IPR001173">
    <property type="entry name" value="Glyco_trans_2-like"/>
</dbReference>
<organism evidence="3 4">
    <name type="scientific">Saccoglossus kowalevskii</name>
    <name type="common">Acorn worm</name>
    <dbReference type="NCBI Taxonomy" id="10224"/>
    <lineage>
        <taxon>Eukaryota</taxon>
        <taxon>Metazoa</taxon>
        <taxon>Hemichordata</taxon>
        <taxon>Enteropneusta</taxon>
        <taxon>Harrimaniidae</taxon>
        <taxon>Saccoglossus</taxon>
    </lineage>
</organism>
<gene>
    <name evidence="4" type="primary">LOC100374595</name>
</gene>
<dbReference type="SUPFAM" id="SSF53448">
    <property type="entry name" value="Nucleotide-diphospho-sugar transferases"/>
    <property type="match status" value="2"/>
</dbReference>
<keyword evidence="3" id="KW-1185">Reference proteome</keyword>
<evidence type="ECO:0000313" key="3">
    <source>
        <dbReference type="Proteomes" id="UP000694865"/>
    </source>
</evidence>
<name>A0ABM0MU26_SACKO</name>
<evidence type="ECO:0000259" key="2">
    <source>
        <dbReference type="Pfam" id="PF00535"/>
    </source>
</evidence>
<dbReference type="Pfam" id="PF09837">
    <property type="entry name" value="DUF2064"/>
    <property type="match status" value="1"/>
</dbReference>
<keyword evidence="1" id="KW-1133">Transmembrane helix</keyword>
<feature type="transmembrane region" description="Helical" evidence="1">
    <location>
        <begin position="6"/>
        <end position="27"/>
    </location>
</feature>
<keyword evidence="1" id="KW-0812">Transmembrane</keyword>
<dbReference type="NCBIfam" id="TIGR04282">
    <property type="entry name" value="glyco_like_cofC"/>
    <property type="match status" value="1"/>
</dbReference>
<protein>
    <submittedName>
        <fullName evidence="4">Uncharacterized protein LOC100374595</fullName>
    </submittedName>
</protein>
<keyword evidence="1" id="KW-0472">Membrane</keyword>